<keyword evidence="3" id="KW-1185">Reference proteome</keyword>
<evidence type="ECO:0000256" key="1">
    <source>
        <dbReference type="SAM" id="Phobius"/>
    </source>
</evidence>
<gene>
    <name evidence="2" type="ORF">NM961_18000</name>
</gene>
<name>A0ABT1QWF8_9GAMM</name>
<feature type="transmembrane region" description="Helical" evidence="1">
    <location>
        <begin position="34"/>
        <end position="53"/>
    </location>
</feature>
<comment type="caution">
    <text evidence="2">The sequence shown here is derived from an EMBL/GenBank/DDBJ whole genome shotgun (WGS) entry which is preliminary data.</text>
</comment>
<keyword evidence="1" id="KW-0812">Transmembrane</keyword>
<evidence type="ECO:0000313" key="3">
    <source>
        <dbReference type="Proteomes" id="UP001165498"/>
    </source>
</evidence>
<organism evidence="2 3">
    <name type="scientific">Tahibacter harae</name>
    <dbReference type="NCBI Taxonomy" id="2963937"/>
    <lineage>
        <taxon>Bacteria</taxon>
        <taxon>Pseudomonadati</taxon>
        <taxon>Pseudomonadota</taxon>
        <taxon>Gammaproteobacteria</taxon>
        <taxon>Lysobacterales</taxon>
        <taxon>Rhodanobacteraceae</taxon>
        <taxon>Tahibacter</taxon>
    </lineage>
</organism>
<protein>
    <recommendedName>
        <fullName evidence="4">Oligomerization/nucleic acid binding protein</fullName>
    </recommendedName>
</protein>
<keyword evidence="1" id="KW-0472">Membrane</keyword>
<sequence>MGDSVVLVVFVGGLLCGLVGSVVARMKHAPTYKGFLWGFFLGPIGWLLAALLLQDGRKAKADMQEKMRRARELARQQDAPKAKPSVADELAKLVALKNSRALTDDEFAEQKRRLLAQQGSP</sequence>
<dbReference type="RefSeq" id="WP_255915799.1">
    <property type="nucleotide sequence ID" value="NZ_JANFQO010000019.1"/>
</dbReference>
<evidence type="ECO:0000313" key="2">
    <source>
        <dbReference type="EMBL" id="MCQ4166610.1"/>
    </source>
</evidence>
<evidence type="ECO:0008006" key="4">
    <source>
        <dbReference type="Google" id="ProtNLM"/>
    </source>
</evidence>
<dbReference type="EMBL" id="JANFQO010000019">
    <property type="protein sequence ID" value="MCQ4166610.1"/>
    <property type="molecule type" value="Genomic_DNA"/>
</dbReference>
<dbReference type="Proteomes" id="UP001165498">
    <property type="component" value="Unassembled WGS sequence"/>
</dbReference>
<keyword evidence="1" id="KW-1133">Transmembrane helix</keyword>
<accession>A0ABT1QWF8</accession>
<proteinExistence type="predicted"/>
<reference evidence="2" key="1">
    <citation type="submission" date="2022-07" db="EMBL/GenBank/DDBJ databases">
        <title>Tahibacter sp., a new gammaproteobacterium isolated from the silt sample collected at pig farm.</title>
        <authorList>
            <person name="Chen H."/>
        </authorList>
    </citation>
    <scope>NUCLEOTIDE SEQUENCE</scope>
    <source>
        <strain evidence="2">P2K</strain>
    </source>
</reference>